<comment type="caution">
    <text evidence="1">The sequence shown here is derived from an EMBL/GenBank/DDBJ whole genome shotgun (WGS) entry which is preliminary data.</text>
</comment>
<organism evidence="1 2">
    <name type="scientific">Penicillium nordicum</name>
    <dbReference type="NCBI Taxonomy" id="229535"/>
    <lineage>
        <taxon>Eukaryota</taxon>
        <taxon>Fungi</taxon>
        <taxon>Dikarya</taxon>
        <taxon>Ascomycota</taxon>
        <taxon>Pezizomycotina</taxon>
        <taxon>Eurotiomycetes</taxon>
        <taxon>Eurotiomycetidae</taxon>
        <taxon>Eurotiales</taxon>
        <taxon>Aspergillaceae</taxon>
        <taxon>Penicillium</taxon>
    </lineage>
</organism>
<gene>
    <name evidence="1" type="ORF">ACN38_g8737</name>
</gene>
<evidence type="ECO:0000313" key="2">
    <source>
        <dbReference type="Proteomes" id="UP000037696"/>
    </source>
</evidence>
<protein>
    <submittedName>
        <fullName evidence="1">Uncharacterized protein</fullName>
    </submittedName>
</protein>
<sequence length="112" mass="13197">MDIPYEMWRVICRKKLLNQSAKSPKDEELTQDINESVIHSLIHSCGNVKKKKKKKKNNEIQTRYRIAVYQVRGEEEKEPPKTLCEEINQGFCPNTTPRPTRWAEYTALYSAR</sequence>
<evidence type="ECO:0000313" key="1">
    <source>
        <dbReference type="EMBL" id="KOS40380.1"/>
    </source>
</evidence>
<reference evidence="1 2" key="1">
    <citation type="submission" date="2015-08" db="EMBL/GenBank/DDBJ databases">
        <title>Genome sequencing of Penicillium nordicum.</title>
        <authorList>
            <person name="Nguyen H.D."/>
            <person name="Seifert K.A."/>
        </authorList>
    </citation>
    <scope>NUCLEOTIDE SEQUENCE [LARGE SCALE GENOMIC DNA]</scope>
    <source>
        <strain evidence="1 2">DAOMC 185683</strain>
    </source>
</reference>
<dbReference type="AlphaFoldDB" id="A0A0M8P4R9"/>
<proteinExistence type="predicted"/>
<dbReference type="Proteomes" id="UP000037696">
    <property type="component" value="Unassembled WGS sequence"/>
</dbReference>
<accession>A0A0M8P4R9</accession>
<keyword evidence="2" id="KW-1185">Reference proteome</keyword>
<dbReference type="EMBL" id="LHQQ01000165">
    <property type="protein sequence ID" value="KOS40380.1"/>
    <property type="molecule type" value="Genomic_DNA"/>
</dbReference>
<name>A0A0M8P4R9_9EURO</name>